<dbReference type="AlphaFoldDB" id="A0A1X2I744"/>
<keyword evidence="3" id="KW-1185">Reference proteome</keyword>
<dbReference type="EMBL" id="MCGE01000023">
    <property type="protein sequence ID" value="ORZ10713.1"/>
    <property type="molecule type" value="Genomic_DNA"/>
</dbReference>
<sequence length="191" mass="21947">MVHLPPLAYQNSATNTTTMVHSTENLPSLKVVCQEMMVQDNTNASSNLRHHYRARSLPTTLPSNPPPFAAKKRDEKSSMDVLLNAIALDEKMGSMYKQERVKNFVREQQWLYKTQKSTNFKPRHENDLVRRRSRSAPGAPLAHYHYHIALNTARWYLPNHDEDYGSYHSSHDIAHALVQQHLKSAAATFKK</sequence>
<comment type="caution">
    <text evidence="2">The sequence shown here is derived from an EMBL/GenBank/DDBJ whole genome shotgun (WGS) entry which is preliminary data.</text>
</comment>
<dbReference type="Proteomes" id="UP000193560">
    <property type="component" value="Unassembled WGS sequence"/>
</dbReference>
<feature type="region of interest" description="Disordered" evidence="1">
    <location>
        <begin position="56"/>
        <end position="76"/>
    </location>
</feature>
<dbReference type="OrthoDB" id="2350158at2759"/>
<evidence type="ECO:0000256" key="1">
    <source>
        <dbReference type="SAM" id="MobiDB-lite"/>
    </source>
</evidence>
<reference evidence="2 3" key="1">
    <citation type="submission" date="2016-07" db="EMBL/GenBank/DDBJ databases">
        <title>Pervasive Adenine N6-methylation of Active Genes in Fungi.</title>
        <authorList>
            <consortium name="DOE Joint Genome Institute"/>
            <person name="Mondo S.J."/>
            <person name="Dannebaum R.O."/>
            <person name="Kuo R.C."/>
            <person name="Labutti K."/>
            <person name="Haridas S."/>
            <person name="Kuo A."/>
            <person name="Salamov A."/>
            <person name="Ahrendt S.R."/>
            <person name="Lipzen A."/>
            <person name="Sullivan W."/>
            <person name="Andreopoulos W.B."/>
            <person name="Clum A."/>
            <person name="Lindquist E."/>
            <person name="Daum C."/>
            <person name="Ramamoorthy G.K."/>
            <person name="Gryganskyi A."/>
            <person name="Culley D."/>
            <person name="Magnuson J.K."/>
            <person name="James T.Y."/>
            <person name="O'Malley M.A."/>
            <person name="Stajich J.E."/>
            <person name="Spatafora J.W."/>
            <person name="Visel A."/>
            <person name="Grigoriev I.V."/>
        </authorList>
    </citation>
    <scope>NUCLEOTIDE SEQUENCE [LARGE SCALE GENOMIC DNA]</scope>
    <source>
        <strain evidence="2 3">NRRL 1336</strain>
    </source>
</reference>
<evidence type="ECO:0000313" key="3">
    <source>
        <dbReference type="Proteomes" id="UP000193560"/>
    </source>
</evidence>
<name>A0A1X2I744_9FUNG</name>
<protein>
    <submittedName>
        <fullName evidence="2">Uncharacterized protein</fullName>
    </submittedName>
</protein>
<evidence type="ECO:0000313" key="2">
    <source>
        <dbReference type="EMBL" id="ORZ10713.1"/>
    </source>
</evidence>
<organism evidence="2 3">
    <name type="scientific">Absidia repens</name>
    <dbReference type="NCBI Taxonomy" id="90262"/>
    <lineage>
        <taxon>Eukaryota</taxon>
        <taxon>Fungi</taxon>
        <taxon>Fungi incertae sedis</taxon>
        <taxon>Mucoromycota</taxon>
        <taxon>Mucoromycotina</taxon>
        <taxon>Mucoromycetes</taxon>
        <taxon>Mucorales</taxon>
        <taxon>Cunninghamellaceae</taxon>
        <taxon>Absidia</taxon>
    </lineage>
</organism>
<gene>
    <name evidence="2" type="ORF">BCR42DRAFT_421865</name>
</gene>
<accession>A0A1X2I744</accession>
<proteinExistence type="predicted"/>